<evidence type="ECO:0000313" key="3">
    <source>
        <dbReference type="Proteomes" id="UP000050525"/>
    </source>
</evidence>
<accession>A0A151NLN1</accession>
<keyword evidence="3" id="KW-1185">Reference proteome</keyword>
<sequence length="242" mass="26143">MLLSTAGLQILLASQGLAKVNNIRYLLNQVTHLCLVMCLDASNYELTVLVEFEGAFETTVVTIAPSCDSGKIFQKQAFCDLELPSATRKKLITGSSSCMQGIATSCHWRCNCKDVTTIGQCPPHTLPPPVLDPGPYWAAGLLGHCGGEVACGLLGLASPGPGERMREGPDVPCPQREVRHPPGEAARGPGLAGRYGDNDRIVDLDPGVFPEITMNKDSQSNFPKYELAHWILYWISSSIFTL</sequence>
<gene>
    <name evidence="2" type="ORF">Y1Q_0021999</name>
</gene>
<keyword evidence="1" id="KW-0732">Signal</keyword>
<proteinExistence type="predicted"/>
<comment type="caution">
    <text evidence="2">The sequence shown here is derived from an EMBL/GenBank/DDBJ whole genome shotgun (WGS) entry which is preliminary data.</text>
</comment>
<evidence type="ECO:0000313" key="2">
    <source>
        <dbReference type="EMBL" id="KYO37698.1"/>
    </source>
</evidence>
<organism evidence="2 3">
    <name type="scientific">Alligator mississippiensis</name>
    <name type="common">American alligator</name>
    <dbReference type="NCBI Taxonomy" id="8496"/>
    <lineage>
        <taxon>Eukaryota</taxon>
        <taxon>Metazoa</taxon>
        <taxon>Chordata</taxon>
        <taxon>Craniata</taxon>
        <taxon>Vertebrata</taxon>
        <taxon>Euteleostomi</taxon>
        <taxon>Archelosauria</taxon>
        <taxon>Archosauria</taxon>
        <taxon>Crocodylia</taxon>
        <taxon>Alligatoridae</taxon>
        <taxon>Alligatorinae</taxon>
        <taxon>Alligator</taxon>
    </lineage>
</organism>
<name>A0A151NLN1_ALLMI</name>
<feature type="signal peptide" evidence="1">
    <location>
        <begin position="1"/>
        <end position="18"/>
    </location>
</feature>
<reference evidence="2 3" key="1">
    <citation type="journal article" date="2012" name="Genome Biol.">
        <title>Sequencing three crocodilian genomes to illuminate the evolution of archosaurs and amniotes.</title>
        <authorList>
            <person name="St John J.A."/>
            <person name="Braun E.L."/>
            <person name="Isberg S.R."/>
            <person name="Miles L.G."/>
            <person name="Chong A.Y."/>
            <person name="Gongora J."/>
            <person name="Dalzell P."/>
            <person name="Moran C."/>
            <person name="Bed'hom B."/>
            <person name="Abzhanov A."/>
            <person name="Burgess S.C."/>
            <person name="Cooksey A.M."/>
            <person name="Castoe T.A."/>
            <person name="Crawford N.G."/>
            <person name="Densmore L.D."/>
            <person name="Drew J.C."/>
            <person name="Edwards S.V."/>
            <person name="Faircloth B.C."/>
            <person name="Fujita M.K."/>
            <person name="Greenwold M.J."/>
            <person name="Hoffmann F.G."/>
            <person name="Howard J.M."/>
            <person name="Iguchi T."/>
            <person name="Janes D.E."/>
            <person name="Khan S.Y."/>
            <person name="Kohno S."/>
            <person name="de Koning A.J."/>
            <person name="Lance S.L."/>
            <person name="McCarthy F.M."/>
            <person name="McCormack J.E."/>
            <person name="Merchant M.E."/>
            <person name="Peterson D.G."/>
            <person name="Pollock D.D."/>
            <person name="Pourmand N."/>
            <person name="Raney B.J."/>
            <person name="Roessler K.A."/>
            <person name="Sanford J.R."/>
            <person name="Sawyer R.H."/>
            <person name="Schmidt C.J."/>
            <person name="Triplett E.W."/>
            <person name="Tuberville T.D."/>
            <person name="Venegas-Anaya M."/>
            <person name="Howard J.T."/>
            <person name="Jarvis E.D."/>
            <person name="Guillette L.J.Jr."/>
            <person name="Glenn T.C."/>
            <person name="Green R.E."/>
            <person name="Ray D.A."/>
        </authorList>
    </citation>
    <scope>NUCLEOTIDE SEQUENCE [LARGE SCALE GENOMIC DNA]</scope>
    <source>
        <strain evidence="2">KSC_2009_1</strain>
    </source>
</reference>
<evidence type="ECO:0000256" key="1">
    <source>
        <dbReference type="SAM" id="SignalP"/>
    </source>
</evidence>
<dbReference type="Proteomes" id="UP000050525">
    <property type="component" value="Unassembled WGS sequence"/>
</dbReference>
<feature type="chain" id="PRO_5007586167" evidence="1">
    <location>
        <begin position="19"/>
        <end position="242"/>
    </location>
</feature>
<dbReference type="EMBL" id="AKHW03002600">
    <property type="protein sequence ID" value="KYO37698.1"/>
    <property type="molecule type" value="Genomic_DNA"/>
</dbReference>
<protein>
    <submittedName>
        <fullName evidence="2">Uncharacterized protein</fullName>
    </submittedName>
</protein>
<dbReference type="AlphaFoldDB" id="A0A151NLN1"/>